<dbReference type="Pfam" id="PF00582">
    <property type="entry name" value="Usp"/>
    <property type="match status" value="1"/>
</dbReference>
<feature type="region of interest" description="Disordered" evidence="1">
    <location>
        <begin position="1"/>
        <end position="285"/>
    </location>
</feature>
<name>A0A4Y7U229_COPMI</name>
<evidence type="ECO:0000256" key="1">
    <source>
        <dbReference type="SAM" id="MobiDB-lite"/>
    </source>
</evidence>
<comment type="caution">
    <text evidence="3">The sequence shown here is derived from an EMBL/GenBank/DDBJ whole genome shotgun (WGS) entry which is preliminary data.</text>
</comment>
<keyword evidence="4" id="KW-1185">Reference proteome</keyword>
<organism evidence="3 4">
    <name type="scientific">Coprinellus micaceus</name>
    <name type="common">Glistening ink-cap mushroom</name>
    <name type="synonym">Coprinus micaceus</name>
    <dbReference type="NCBI Taxonomy" id="71717"/>
    <lineage>
        <taxon>Eukaryota</taxon>
        <taxon>Fungi</taxon>
        <taxon>Dikarya</taxon>
        <taxon>Basidiomycota</taxon>
        <taxon>Agaricomycotina</taxon>
        <taxon>Agaricomycetes</taxon>
        <taxon>Agaricomycetidae</taxon>
        <taxon>Agaricales</taxon>
        <taxon>Agaricineae</taxon>
        <taxon>Psathyrellaceae</taxon>
        <taxon>Coprinellus</taxon>
    </lineage>
</organism>
<feature type="compositionally biased region" description="Basic and acidic residues" evidence="1">
    <location>
        <begin position="609"/>
        <end position="618"/>
    </location>
</feature>
<dbReference type="Proteomes" id="UP000298030">
    <property type="component" value="Unassembled WGS sequence"/>
</dbReference>
<feature type="compositionally biased region" description="Low complexity" evidence="1">
    <location>
        <begin position="90"/>
        <end position="110"/>
    </location>
</feature>
<reference evidence="3 4" key="1">
    <citation type="journal article" date="2019" name="Nat. Ecol. Evol.">
        <title>Megaphylogeny resolves global patterns of mushroom evolution.</title>
        <authorList>
            <person name="Varga T."/>
            <person name="Krizsan K."/>
            <person name="Foldi C."/>
            <person name="Dima B."/>
            <person name="Sanchez-Garcia M."/>
            <person name="Sanchez-Ramirez S."/>
            <person name="Szollosi G.J."/>
            <person name="Szarkandi J.G."/>
            <person name="Papp V."/>
            <person name="Albert L."/>
            <person name="Andreopoulos W."/>
            <person name="Angelini C."/>
            <person name="Antonin V."/>
            <person name="Barry K.W."/>
            <person name="Bougher N.L."/>
            <person name="Buchanan P."/>
            <person name="Buyck B."/>
            <person name="Bense V."/>
            <person name="Catcheside P."/>
            <person name="Chovatia M."/>
            <person name="Cooper J."/>
            <person name="Damon W."/>
            <person name="Desjardin D."/>
            <person name="Finy P."/>
            <person name="Geml J."/>
            <person name="Haridas S."/>
            <person name="Hughes K."/>
            <person name="Justo A."/>
            <person name="Karasinski D."/>
            <person name="Kautmanova I."/>
            <person name="Kiss B."/>
            <person name="Kocsube S."/>
            <person name="Kotiranta H."/>
            <person name="LaButti K.M."/>
            <person name="Lechner B.E."/>
            <person name="Liimatainen K."/>
            <person name="Lipzen A."/>
            <person name="Lukacs Z."/>
            <person name="Mihaltcheva S."/>
            <person name="Morgado L.N."/>
            <person name="Niskanen T."/>
            <person name="Noordeloos M.E."/>
            <person name="Ohm R.A."/>
            <person name="Ortiz-Santana B."/>
            <person name="Ovrebo C."/>
            <person name="Racz N."/>
            <person name="Riley R."/>
            <person name="Savchenko A."/>
            <person name="Shiryaev A."/>
            <person name="Soop K."/>
            <person name="Spirin V."/>
            <person name="Szebenyi C."/>
            <person name="Tomsovsky M."/>
            <person name="Tulloss R.E."/>
            <person name="Uehling J."/>
            <person name="Grigoriev I.V."/>
            <person name="Vagvolgyi C."/>
            <person name="Papp T."/>
            <person name="Martin F.M."/>
            <person name="Miettinen O."/>
            <person name="Hibbett D.S."/>
            <person name="Nagy L.G."/>
        </authorList>
    </citation>
    <scope>NUCLEOTIDE SEQUENCE [LARGE SCALE GENOMIC DNA]</scope>
    <source>
        <strain evidence="3 4">FP101781</strain>
    </source>
</reference>
<dbReference type="OrthoDB" id="992776at2759"/>
<dbReference type="PANTHER" id="PTHR46100:SF4">
    <property type="entry name" value="USPA DOMAIN-CONTAINING PROTEIN"/>
    <property type="match status" value="1"/>
</dbReference>
<feature type="compositionally biased region" description="Low complexity" evidence="1">
    <location>
        <begin position="31"/>
        <end position="52"/>
    </location>
</feature>
<sequence>MSNEEVAKDKKRSWMMPKLTRPGSSSGRATSNGSPASRPGSSSGVVGTGLFSKLGAGSSTPSLIQRTSSFNSILSLSSSSSPSPGPVATPSPESQPRAPAAPGRPPLQRQGSSNRPPPSAFSLSSRNQSFDSPPASIPATPKRRLSNTVANTVLPQDLNDALERTQPRGNQARPESSRFGKSITSMMSGLALSRTSTRESTTVKDDEGRGRTLFSPKRWRSASQSVGPDSDVDGRSRSRARSQSPFILKRWRARDSSPPIGRVSLNQSDAELSEAESTVAPRSAYQDRYYDEEALEDDDDGASDDSLSDEDYFDPITERNTEQNAIIAPDPSEAVPEVEDPDPVGEGVNVIIAPEPYFPTSLNSLGSKNKRNPRRRKTLRSHEPLPLVTSRPAFQRDRCTITITQGDPDKKLKEEGRKKRRYVVASDLSEESRYAVEWGIGTVLRDGDEMLLVTIVENDQRIDPTNDKPADRHTKLRSQQERQGMAYILARQVTSLLQRTRLHVTVACQAWHAKHARHMLLDIVDYMEPTMMIVGSRGLSQLNGILLGSTSHYLIERASVPVMVARRRLKRPPRRAAHLSTSRTRVKLAEAGIDRVAGKVDQDVEAMRDELQKEDQRRTGGPGSRDGLRNYAASASGDEVREDDEADGEDDDDDEPQITVHGP</sequence>
<dbReference type="InterPro" id="IPR014729">
    <property type="entry name" value="Rossmann-like_a/b/a_fold"/>
</dbReference>
<feature type="compositionally biased region" description="Polar residues" evidence="1">
    <location>
        <begin position="57"/>
        <end position="67"/>
    </location>
</feature>
<feature type="region of interest" description="Disordered" evidence="1">
    <location>
        <begin position="609"/>
        <end position="663"/>
    </location>
</feature>
<feature type="compositionally biased region" description="Low complexity" evidence="1">
    <location>
        <begin position="68"/>
        <end position="82"/>
    </location>
</feature>
<protein>
    <recommendedName>
        <fullName evidence="2">UspA domain-containing protein</fullName>
    </recommendedName>
</protein>
<dbReference type="PRINTS" id="PR01438">
    <property type="entry name" value="UNVRSLSTRESS"/>
</dbReference>
<feature type="compositionally biased region" description="Polar residues" evidence="1">
    <location>
        <begin position="182"/>
        <end position="200"/>
    </location>
</feature>
<dbReference type="InterPro" id="IPR006015">
    <property type="entry name" value="Universal_stress_UspA"/>
</dbReference>
<dbReference type="InterPro" id="IPR006016">
    <property type="entry name" value="UspA"/>
</dbReference>
<dbReference type="PANTHER" id="PTHR46100">
    <property type="entry name" value="IMP2'P"/>
    <property type="match status" value="1"/>
</dbReference>
<feature type="compositionally biased region" description="Acidic residues" evidence="1">
    <location>
        <begin position="640"/>
        <end position="656"/>
    </location>
</feature>
<feature type="compositionally biased region" description="Polar residues" evidence="1">
    <location>
        <begin position="121"/>
        <end position="131"/>
    </location>
</feature>
<dbReference type="AlphaFoldDB" id="A0A4Y7U229"/>
<evidence type="ECO:0000313" key="4">
    <source>
        <dbReference type="Proteomes" id="UP000298030"/>
    </source>
</evidence>
<feature type="compositionally biased region" description="Basic and acidic residues" evidence="1">
    <location>
        <begin position="201"/>
        <end position="210"/>
    </location>
</feature>
<evidence type="ECO:0000313" key="3">
    <source>
        <dbReference type="EMBL" id="TEB39889.1"/>
    </source>
</evidence>
<dbReference type="STRING" id="71717.A0A4Y7U229"/>
<dbReference type="Gene3D" id="3.40.50.620">
    <property type="entry name" value="HUPs"/>
    <property type="match status" value="1"/>
</dbReference>
<proteinExistence type="predicted"/>
<dbReference type="SUPFAM" id="SSF52402">
    <property type="entry name" value="Adenine nucleotide alpha hydrolases-like"/>
    <property type="match status" value="1"/>
</dbReference>
<feature type="region of interest" description="Disordered" evidence="1">
    <location>
        <begin position="320"/>
        <end position="341"/>
    </location>
</feature>
<dbReference type="EMBL" id="QPFP01000001">
    <property type="protein sequence ID" value="TEB39889.1"/>
    <property type="molecule type" value="Genomic_DNA"/>
</dbReference>
<accession>A0A4Y7U229</accession>
<dbReference type="CDD" id="cd23659">
    <property type="entry name" value="USP_At3g01520-like"/>
    <property type="match status" value="1"/>
</dbReference>
<evidence type="ECO:0000259" key="2">
    <source>
        <dbReference type="Pfam" id="PF00582"/>
    </source>
</evidence>
<feature type="domain" description="UspA" evidence="2">
    <location>
        <begin position="420"/>
        <end position="566"/>
    </location>
</feature>
<gene>
    <name evidence="3" type="ORF">FA13DRAFT_1784541</name>
</gene>
<feature type="compositionally biased region" description="Basic residues" evidence="1">
    <location>
        <begin position="368"/>
        <end position="379"/>
    </location>
</feature>
<feature type="region of interest" description="Disordered" evidence="1">
    <location>
        <begin position="361"/>
        <end position="380"/>
    </location>
</feature>